<protein>
    <recommendedName>
        <fullName evidence="7">Immunoglobulin like and fibronectin type III domain containing 1, tandem duplicate 2</fullName>
    </recommendedName>
</protein>
<dbReference type="SMART" id="SM00409">
    <property type="entry name" value="IG"/>
    <property type="match status" value="4"/>
</dbReference>
<dbReference type="PROSITE" id="PS50853">
    <property type="entry name" value="FN3"/>
    <property type="match status" value="5"/>
</dbReference>
<dbReference type="PRINTS" id="PR00014">
    <property type="entry name" value="FNTYPEIII"/>
</dbReference>
<dbReference type="AlphaFoldDB" id="A0A3Q3SL05"/>
<dbReference type="InterPro" id="IPR003961">
    <property type="entry name" value="FN3_dom"/>
</dbReference>
<dbReference type="InParanoid" id="A0A3Q3SL05"/>
<keyword evidence="2" id="KW-0393">Immunoglobulin domain</keyword>
<dbReference type="InterPro" id="IPR036116">
    <property type="entry name" value="FN3_sf"/>
</dbReference>
<evidence type="ECO:0000256" key="1">
    <source>
        <dbReference type="ARBA" id="ARBA00022737"/>
    </source>
</evidence>
<organism evidence="5 6">
    <name type="scientific">Mastacembelus armatus</name>
    <name type="common">zig-zag eel</name>
    <dbReference type="NCBI Taxonomy" id="205130"/>
    <lineage>
        <taxon>Eukaryota</taxon>
        <taxon>Metazoa</taxon>
        <taxon>Chordata</taxon>
        <taxon>Craniata</taxon>
        <taxon>Vertebrata</taxon>
        <taxon>Euteleostomi</taxon>
        <taxon>Actinopterygii</taxon>
        <taxon>Neopterygii</taxon>
        <taxon>Teleostei</taxon>
        <taxon>Neoteleostei</taxon>
        <taxon>Acanthomorphata</taxon>
        <taxon>Anabantaria</taxon>
        <taxon>Synbranchiformes</taxon>
        <taxon>Mastacembelidae</taxon>
        <taxon>Mastacembelus</taxon>
    </lineage>
</organism>
<feature type="domain" description="Fibronectin type-III" evidence="4">
    <location>
        <begin position="708"/>
        <end position="803"/>
    </location>
</feature>
<dbReference type="InterPro" id="IPR013098">
    <property type="entry name" value="Ig_I-set"/>
</dbReference>
<dbReference type="GO" id="GO:0045214">
    <property type="term" value="P:sarcomere organization"/>
    <property type="evidence" value="ECO:0007669"/>
    <property type="project" value="TreeGrafter"/>
</dbReference>
<dbReference type="PROSITE" id="PS50835">
    <property type="entry name" value="IG_LIKE"/>
    <property type="match status" value="2"/>
</dbReference>
<dbReference type="GO" id="GO:0031430">
    <property type="term" value="C:M band"/>
    <property type="evidence" value="ECO:0007669"/>
    <property type="project" value="TreeGrafter"/>
</dbReference>
<dbReference type="InterPro" id="IPR013783">
    <property type="entry name" value="Ig-like_fold"/>
</dbReference>
<dbReference type="Gene3D" id="2.60.40.10">
    <property type="entry name" value="Immunoglobulins"/>
    <property type="match status" value="11"/>
</dbReference>
<sequence>CLQAPVFDIPLKPVTVDEGDKLSLRCHVCGSPPLKIQWMKDRKDLTSAGSTRISFSDGTETKLQIREVTKSDSGQYRCVASNKHGEIECSADMHVDEKKEAVVLEGDLRAKLKKTPSKQKSPQEEKDIDIIELLRNVDPKEYEKYARMYGITDYRGLLQAIEQLKKEKAEESGRPVTIGLCLCVCQLEMKGRYTSEMKHKVQKLLIRDLKPEDQGRYTCKYQHLESSADLWVEGLYLETFLEPYEAKFELEISREPKSFRWLKGSHELSNDDKFELSVVGKRHTLIVKSARYEDEAKYMFETEDKRTRGHGQDVRGHAHRAWSVPFSRNFSLCYSLTGLVWFHTLCHCFKLVTTGEKDDVILSCELSKAAGEVRWFKDGNEIFPSKNILFQSDGQKRMLVIRRAAKINMGTYTCDCGTDKTTDQTITDYVTDVGKPIVMTVPYSAYPQAKADWLYDNQSVPKDNIHTSADRTEYRLRDPKKSDEGRYKIIIKNKHGEGEAFINLDVIDVPGPVKNLQVIDTADGEVSLSWEEPESDGGSKIIGYVVERRDVKRKTWTLATDHAESPEYTVTGLQKDSMYLFRVCARNRVGSGPIHLPSCCISDVPDAPLNVIVGNVTKFGCTVSWEPPESDGGSPITSYIIELRDRTSVKWSPVQVTKASELSAVINDVIENKEYIFRVKAENRAGVGKPSAASQPVKIMDPIEPPSPPQNLSWQDQNKTSGIYLTWDPPRYDGGSGIRGYNVERCQRGTDKWEPCADLVPELKCQVTGLTEGQWYSYRVRALNRLGASGPCRATDEIQAVDPKEIRLDAKLLAGLTAKAGSKIELPAEVTGKPEPRVKWTKADLVLKPDDRVSIDTKVCGHFLFISGSRITNYIVERRAADSEIWHRLSTTIKQTTYKAVGLVKFKDYIFRVFAENQFGVGPPAEHPPITAKYPFGRSHAHRTAHAHSTFLPDILEGKSCFFTFFSKLEPSDIAKDSLTLTWFEPDEDGGSPITGYWVERYEPDHDRWIRCNKVPIKDTNYR</sequence>
<dbReference type="GO" id="GO:0055013">
    <property type="term" value="P:cardiac muscle cell development"/>
    <property type="evidence" value="ECO:0007669"/>
    <property type="project" value="UniProtKB-ARBA"/>
</dbReference>
<evidence type="ECO:0000256" key="2">
    <source>
        <dbReference type="ARBA" id="ARBA00023319"/>
    </source>
</evidence>
<feature type="domain" description="Ig-like" evidence="3">
    <location>
        <begin position="5"/>
        <end position="94"/>
    </location>
</feature>
<accession>A0A3Q3SL05</accession>
<dbReference type="FunFam" id="2.60.40.10:FF:001434">
    <property type="entry name" value="titin isoform X1"/>
    <property type="match status" value="1"/>
</dbReference>
<dbReference type="PANTHER" id="PTHR14340">
    <property type="entry name" value="MICROFIBRIL-ASSOCIATED GLYCOPROTEIN 3"/>
    <property type="match status" value="1"/>
</dbReference>
<proteinExistence type="predicted"/>
<dbReference type="InterPro" id="IPR036179">
    <property type="entry name" value="Ig-like_dom_sf"/>
</dbReference>
<dbReference type="Ensembl" id="ENSMAMT00000027219.2">
    <property type="protein sequence ID" value="ENSMAMP00000026540.2"/>
    <property type="gene ID" value="ENSMAMG00000017790.2"/>
</dbReference>
<dbReference type="SUPFAM" id="SSF49265">
    <property type="entry name" value="Fibronectin type III"/>
    <property type="match status" value="3"/>
</dbReference>
<dbReference type="GeneTree" id="ENSGT01110000267173"/>
<keyword evidence="1" id="KW-0677">Repeat</keyword>
<feature type="domain" description="Fibronectin type-III" evidence="4">
    <location>
        <begin position="512"/>
        <end position="606"/>
    </location>
</feature>
<reference evidence="5" key="2">
    <citation type="submission" date="2025-09" db="UniProtKB">
        <authorList>
            <consortium name="Ensembl"/>
        </authorList>
    </citation>
    <scope>IDENTIFICATION</scope>
</reference>
<dbReference type="InterPro" id="IPR007110">
    <property type="entry name" value="Ig-like_dom"/>
</dbReference>
<dbReference type="FunFam" id="2.60.40.10:FF:000107">
    <property type="entry name" value="Myosin, light chain kinase a"/>
    <property type="match status" value="1"/>
</dbReference>
<evidence type="ECO:0000259" key="3">
    <source>
        <dbReference type="PROSITE" id="PS50835"/>
    </source>
</evidence>
<dbReference type="STRING" id="205130.ENSMAMP00000026540"/>
<reference evidence="5" key="1">
    <citation type="submission" date="2025-08" db="UniProtKB">
        <authorList>
            <consortium name="Ensembl"/>
        </authorList>
    </citation>
    <scope>IDENTIFICATION</scope>
</reference>
<dbReference type="FunFam" id="2.60.40.10:FF:000811">
    <property type="entry name" value="Titin a"/>
    <property type="match status" value="1"/>
</dbReference>
<feature type="domain" description="Ig-like" evidence="3">
    <location>
        <begin position="352"/>
        <end position="427"/>
    </location>
</feature>
<dbReference type="GO" id="GO:0003007">
    <property type="term" value="P:heart morphogenesis"/>
    <property type="evidence" value="ECO:0007669"/>
    <property type="project" value="UniProtKB-ARBA"/>
</dbReference>
<dbReference type="Pfam" id="PF18362">
    <property type="entry name" value="THB"/>
    <property type="match status" value="1"/>
</dbReference>
<evidence type="ECO:0008006" key="7">
    <source>
        <dbReference type="Google" id="ProtNLM"/>
    </source>
</evidence>
<dbReference type="Proteomes" id="UP000261640">
    <property type="component" value="Unplaced"/>
</dbReference>
<dbReference type="InterPro" id="IPR040849">
    <property type="entry name" value="MyBP-C_THB"/>
</dbReference>
<feature type="domain" description="Fibronectin type-III" evidence="4">
    <location>
        <begin position="965"/>
        <end position="1023"/>
    </location>
</feature>
<name>A0A3Q3SL05_9TELE</name>
<dbReference type="Pfam" id="PF00041">
    <property type="entry name" value="fn3"/>
    <property type="match status" value="3"/>
</dbReference>
<dbReference type="PANTHER" id="PTHR14340:SF13">
    <property type="entry name" value="TITIN"/>
    <property type="match status" value="1"/>
</dbReference>
<dbReference type="InterPro" id="IPR003599">
    <property type="entry name" value="Ig_sub"/>
</dbReference>
<keyword evidence="6" id="KW-1185">Reference proteome</keyword>
<feature type="domain" description="Fibronectin type-III" evidence="4">
    <location>
        <begin position="607"/>
        <end position="702"/>
    </location>
</feature>
<dbReference type="GO" id="GO:0008307">
    <property type="term" value="F:structural constituent of muscle"/>
    <property type="evidence" value="ECO:0007669"/>
    <property type="project" value="TreeGrafter"/>
</dbReference>
<dbReference type="SMART" id="SM00408">
    <property type="entry name" value="IGc2"/>
    <property type="match status" value="2"/>
</dbReference>
<dbReference type="Pfam" id="PF07679">
    <property type="entry name" value="I-set"/>
    <property type="match status" value="5"/>
</dbReference>
<dbReference type="InterPro" id="IPR003598">
    <property type="entry name" value="Ig_sub2"/>
</dbReference>
<dbReference type="SUPFAM" id="SSF48726">
    <property type="entry name" value="Immunoglobulin"/>
    <property type="match status" value="6"/>
</dbReference>
<evidence type="ECO:0000259" key="4">
    <source>
        <dbReference type="PROSITE" id="PS50853"/>
    </source>
</evidence>
<dbReference type="CDD" id="cd00063">
    <property type="entry name" value="FN3"/>
    <property type="match status" value="5"/>
</dbReference>
<evidence type="ECO:0000313" key="6">
    <source>
        <dbReference type="Proteomes" id="UP000261640"/>
    </source>
</evidence>
<dbReference type="FunFam" id="2.60.40.10:FF:000127">
    <property type="entry name" value="titin isoform X1"/>
    <property type="match status" value="1"/>
</dbReference>
<dbReference type="SMART" id="SM00060">
    <property type="entry name" value="FN3"/>
    <property type="match status" value="4"/>
</dbReference>
<feature type="domain" description="Fibronectin type-III" evidence="4">
    <location>
        <begin position="848"/>
        <end position="935"/>
    </location>
</feature>
<evidence type="ECO:0000313" key="5">
    <source>
        <dbReference type="Ensembl" id="ENSMAMP00000026540.2"/>
    </source>
</evidence>